<evidence type="ECO:0000256" key="5">
    <source>
        <dbReference type="ARBA" id="ARBA00023163"/>
    </source>
</evidence>
<reference evidence="7 8" key="1">
    <citation type="submission" date="2008-06" db="EMBL/GenBank/DDBJ databases">
        <title>Complete sequence of Pelodictyon phaeoclathratiforme BU-1.</title>
        <authorList>
            <consortium name="US DOE Joint Genome Institute"/>
            <person name="Lucas S."/>
            <person name="Copeland A."/>
            <person name="Lapidus A."/>
            <person name="Glavina del Rio T."/>
            <person name="Dalin E."/>
            <person name="Tice H."/>
            <person name="Bruce D."/>
            <person name="Goodwin L."/>
            <person name="Pitluck S."/>
            <person name="Schmutz J."/>
            <person name="Larimer F."/>
            <person name="Land M."/>
            <person name="Hauser L."/>
            <person name="Kyrpides N."/>
            <person name="Mikhailova N."/>
            <person name="Liu Z."/>
            <person name="Li T."/>
            <person name="Zhao F."/>
            <person name="Overmann J."/>
            <person name="Bryant D.A."/>
            <person name="Richardson P."/>
        </authorList>
    </citation>
    <scope>NUCLEOTIDE SEQUENCE [LARGE SCALE GENOMIC DNA]</scope>
    <source>
        <strain evidence="8">DSM 5477 / BU-1</strain>
    </source>
</reference>
<gene>
    <name evidence="7" type="ordered locus">Ppha_1718</name>
</gene>
<evidence type="ECO:0008006" key="9">
    <source>
        <dbReference type="Google" id="ProtNLM"/>
    </source>
</evidence>
<evidence type="ECO:0000256" key="2">
    <source>
        <dbReference type="ARBA" id="ARBA00022649"/>
    </source>
</evidence>
<comment type="similarity">
    <text evidence="6">Belongs to the TacA antitoxin family.</text>
</comment>
<evidence type="ECO:0000313" key="7">
    <source>
        <dbReference type="EMBL" id="ACF43954.1"/>
    </source>
</evidence>
<evidence type="ECO:0000313" key="8">
    <source>
        <dbReference type="Proteomes" id="UP000002724"/>
    </source>
</evidence>
<dbReference type="EMBL" id="CP001110">
    <property type="protein sequence ID" value="ACF43954.1"/>
    <property type="molecule type" value="Genomic_DNA"/>
</dbReference>
<dbReference type="PANTHER" id="PTHR35401:SF1">
    <property type="entry name" value="CYTOPLASMIC PROTEIN"/>
    <property type="match status" value="1"/>
</dbReference>
<dbReference type="Pfam" id="PF08681">
    <property type="entry name" value="TacA1"/>
    <property type="match status" value="1"/>
</dbReference>
<dbReference type="HOGENOM" id="CLU_152494_1_2_10"/>
<keyword evidence="1" id="KW-0678">Repressor</keyword>
<keyword evidence="3" id="KW-0805">Transcription regulation</keyword>
<protein>
    <recommendedName>
        <fullName evidence="9">DUF1778 domain-containing protein</fullName>
    </recommendedName>
</protein>
<evidence type="ECO:0000256" key="1">
    <source>
        <dbReference type="ARBA" id="ARBA00022491"/>
    </source>
</evidence>
<proteinExistence type="inferred from homology"/>
<dbReference type="PANTHER" id="PTHR35401">
    <property type="entry name" value="COPG FAMILY HELIX-TURN-HELIX PROTEIN-RELATED-RELATED"/>
    <property type="match status" value="1"/>
</dbReference>
<dbReference type="SUPFAM" id="SSF47598">
    <property type="entry name" value="Ribbon-helix-helix"/>
    <property type="match status" value="1"/>
</dbReference>
<dbReference type="KEGG" id="pph:Ppha_1718"/>
<evidence type="ECO:0000256" key="4">
    <source>
        <dbReference type="ARBA" id="ARBA00023125"/>
    </source>
</evidence>
<dbReference type="Proteomes" id="UP000002724">
    <property type="component" value="Chromosome"/>
</dbReference>
<name>B4SB08_PELPB</name>
<sequence>MTTQAAKTEKLDLRLSQQAKQVLRSAAIASNRTLSEFVLESALSRAEETLADRRSFSLDVTQWTAFIAALDASPRELPRLKKLFQEQSIFEK</sequence>
<keyword evidence="8" id="KW-1185">Reference proteome</keyword>
<dbReference type="GO" id="GO:0003677">
    <property type="term" value="F:DNA binding"/>
    <property type="evidence" value="ECO:0007669"/>
    <property type="project" value="UniProtKB-KW"/>
</dbReference>
<dbReference type="AlphaFoldDB" id="B4SB08"/>
<evidence type="ECO:0000256" key="3">
    <source>
        <dbReference type="ARBA" id="ARBA00023015"/>
    </source>
</evidence>
<evidence type="ECO:0000256" key="6">
    <source>
        <dbReference type="ARBA" id="ARBA00049988"/>
    </source>
</evidence>
<organism evidence="7 8">
    <name type="scientific">Pelodictyon phaeoclathratiforme (strain DSM 5477 / BU-1)</name>
    <dbReference type="NCBI Taxonomy" id="324925"/>
    <lineage>
        <taxon>Bacteria</taxon>
        <taxon>Pseudomonadati</taxon>
        <taxon>Chlorobiota</taxon>
        <taxon>Chlorobiia</taxon>
        <taxon>Chlorobiales</taxon>
        <taxon>Chlorobiaceae</taxon>
        <taxon>Chlorobium/Pelodictyon group</taxon>
        <taxon>Pelodictyon</taxon>
    </lineage>
</organism>
<dbReference type="eggNOG" id="COG4453">
    <property type="taxonomic scope" value="Bacteria"/>
</dbReference>
<dbReference type="GO" id="GO:0006355">
    <property type="term" value="P:regulation of DNA-templated transcription"/>
    <property type="evidence" value="ECO:0007669"/>
    <property type="project" value="InterPro"/>
</dbReference>
<dbReference type="RefSeq" id="WP_012508441.1">
    <property type="nucleotide sequence ID" value="NC_011060.1"/>
</dbReference>
<keyword evidence="5" id="KW-0804">Transcription</keyword>
<dbReference type="STRING" id="324925.Ppha_1718"/>
<dbReference type="InterPro" id="IPR014795">
    <property type="entry name" value="TacA_1-like"/>
</dbReference>
<dbReference type="InterPro" id="IPR010985">
    <property type="entry name" value="Ribbon_hlx_hlx"/>
</dbReference>
<keyword evidence="2" id="KW-1277">Toxin-antitoxin system</keyword>
<keyword evidence="4" id="KW-0238">DNA-binding</keyword>
<dbReference type="Gene3D" id="1.20.5.780">
    <property type="entry name" value="Single helix bin"/>
    <property type="match status" value="1"/>
</dbReference>
<accession>B4SB08</accession>
<dbReference type="OrthoDB" id="559702at2"/>